<feature type="transmembrane region" description="Helical" evidence="1">
    <location>
        <begin position="51"/>
        <end position="72"/>
    </location>
</feature>
<dbReference type="Proteomes" id="UP000279306">
    <property type="component" value="Chromosome"/>
</dbReference>
<name>A0A3S5EJ56_MYCAU</name>
<gene>
    <name evidence="2" type="ORF">NCTC10437_01735</name>
</gene>
<dbReference type="KEGG" id="mauu:NCTC10437_01735"/>
<feature type="transmembrane region" description="Helical" evidence="1">
    <location>
        <begin position="180"/>
        <end position="197"/>
    </location>
</feature>
<evidence type="ECO:0000313" key="2">
    <source>
        <dbReference type="EMBL" id="VEG52983.1"/>
    </source>
</evidence>
<feature type="transmembrane region" description="Helical" evidence="1">
    <location>
        <begin position="111"/>
        <end position="134"/>
    </location>
</feature>
<dbReference type="STRING" id="1791.GCA_001049355_04407"/>
<keyword evidence="1" id="KW-0472">Membrane</keyword>
<dbReference type="Pfam" id="PF06197">
    <property type="entry name" value="DUF998"/>
    <property type="match status" value="1"/>
</dbReference>
<accession>A0A3S5EJ56</accession>
<dbReference type="EMBL" id="LR134356">
    <property type="protein sequence ID" value="VEG52983.1"/>
    <property type="molecule type" value="Genomic_DNA"/>
</dbReference>
<keyword evidence="1" id="KW-1133">Transmembrane helix</keyword>
<organism evidence="2 3">
    <name type="scientific">Mycolicibacterium aurum</name>
    <name type="common">Mycobacterium aurum</name>
    <dbReference type="NCBI Taxonomy" id="1791"/>
    <lineage>
        <taxon>Bacteria</taxon>
        <taxon>Bacillati</taxon>
        <taxon>Actinomycetota</taxon>
        <taxon>Actinomycetes</taxon>
        <taxon>Mycobacteriales</taxon>
        <taxon>Mycobacteriaceae</taxon>
        <taxon>Mycolicibacterium</taxon>
    </lineage>
</organism>
<dbReference type="InterPro" id="IPR009339">
    <property type="entry name" value="DUF998"/>
</dbReference>
<proteinExistence type="predicted"/>
<protein>
    <submittedName>
        <fullName evidence="2">Protein of uncharacterized function (DUF998)</fullName>
    </submittedName>
</protein>
<sequence length="205" mass="20917">MGYRVGYVRLAGVIWLLGAAVYLVCEAIAAAASDGYSYSADFISDLGVHPVMNVGAFMVHGILFLIGAFVVTRGQATIGPAAKGFVLAAAMNAIGNVLIGVFPSGSAQAHWHVFGAAMAILGGNVAVILAGVCGRAVGATPAFRRASIGFGVFGIACLAVLIIDGANGSRVLPAGLTERGAVYTIIGWELMAGVAILRRRLGDPR</sequence>
<evidence type="ECO:0000256" key="1">
    <source>
        <dbReference type="SAM" id="Phobius"/>
    </source>
</evidence>
<dbReference type="AlphaFoldDB" id="A0A3S5EJ56"/>
<keyword evidence="3" id="KW-1185">Reference proteome</keyword>
<feature type="transmembrane region" description="Helical" evidence="1">
    <location>
        <begin position="146"/>
        <end position="168"/>
    </location>
</feature>
<reference evidence="2 3" key="1">
    <citation type="submission" date="2018-12" db="EMBL/GenBank/DDBJ databases">
        <authorList>
            <consortium name="Pathogen Informatics"/>
        </authorList>
    </citation>
    <scope>NUCLEOTIDE SEQUENCE [LARGE SCALE GENOMIC DNA]</scope>
    <source>
        <strain evidence="2 3">NCTC10437</strain>
    </source>
</reference>
<keyword evidence="1" id="KW-0812">Transmembrane</keyword>
<evidence type="ECO:0000313" key="3">
    <source>
        <dbReference type="Proteomes" id="UP000279306"/>
    </source>
</evidence>
<feature type="transmembrane region" description="Helical" evidence="1">
    <location>
        <begin position="7"/>
        <end position="31"/>
    </location>
</feature>
<feature type="transmembrane region" description="Helical" evidence="1">
    <location>
        <begin position="84"/>
        <end position="105"/>
    </location>
</feature>